<dbReference type="InterPro" id="IPR044153">
    <property type="entry name" value="PIN_Pae0151-like"/>
</dbReference>
<dbReference type="PANTHER" id="PTHR35901">
    <property type="entry name" value="RIBONUCLEASE VAPC3"/>
    <property type="match status" value="1"/>
</dbReference>
<name>A0A316U0X2_9BACT</name>
<dbReference type="AlphaFoldDB" id="A0A316U0X2"/>
<protein>
    <recommendedName>
        <fullName evidence="2">PIN domain-containing protein</fullName>
    </recommendedName>
</protein>
<sequence length="136" mass="15643">MNKPVIDACVAIKWFLPEEKHEEAGILLSSYNSLIAPDLFFIEFDAIVTKKVRQRLVEQNDADTMVQEIRKLPFEVIPYSMISRLAFDLSSTLPITLYDACYLSVAIEFNQTVTTADMRFYRGIKQTPFAHFVETL</sequence>
<keyword evidence="1" id="KW-0460">Magnesium</keyword>
<proteinExistence type="predicted"/>
<evidence type="ECO:0000313" key="4">
    <source>
        <dbReference type="Proteomes" id="UP000245533"/>
    </source>
</evidence>
<dbReference type="InterPro" id="IPR002716">
    <property type="entry name" value="PIN_dom"/>
</dbReference>
<dbReference type="RefSeq" id="WP_109646570.1">
    <property type="nucleotide sequence ID" value="NZ_QGGB01000006.1"/>
</dbReference>
<dbReference type="SUPFAM" id="SSF88723">
    <property type="entry name" value="PIN domain-like"/>
    <property type="match status" value="1"/>
</dbReference>
<reference evidence="3 4" key="1">
    <citation type="submission" date="2018-05" db="EMBL/GenBank/DDBJ databases">
        <title>Rhodohalobacter halophilus gen. nov., sp. nov., a moderately halophilic member of the family Balneolaceae.</title>
        <authorList>
            <person name="Liu Z.-W."/>
        </authorList>
    </citation>
    <scope>NUCLEOTIDE SEQUENCE [LARGE SCALE GENOMIC DNA]</scope>
    <source>
        <strain evidence="3 4">8A47</strain>
    </source>
</reference>
<dbReference type="Proteomes" id="UP000245533">
    <property type="component" value="Unassembled WGS sequence"/>
</dbReference>
<gene>
    <name evidence="3" type="ORF">DDZ15_07990</name>
</gene>
<feature type="domain" description="PIN" evidence="2">
    <location>
        <begin position="5"/>
        <end position="122"/>
    </location>
</feature>
<dbReference type="OrthoDB" id="1524147at2"/>
<evidence type="ECO:0000256" key="1">
    <source>
        <dbReference type="ARBA" id="ARBA00022842"/>
    </source>
</evidence>
<evidence type="ECO:0000259" key="2">
    <source>
        <dbReference type="Pfam" id="PF01850"/>
    </source>
</evidence>
<evidence type="ECO:0000313" key="3">
    <source>
        <dbReference type="EMBL" id="PWN06456.1"/>
    </source>
</evidence>
<dbReference type="EMBL" id="QGGB01000006">
    <property type="protein sequence ID" value="PWN06456.1"/>
    <property type="molecule type" value="Genomic_DNA"/>
</dbReference>
<dbReference type="Gene3D" id="3.40.50.1010">
    <property type="entry name" value="5'-nuclease"/>
    <property type="match status" value="1"/>
</dbReference>
<keyword evidence="4" id="KW-1185">Reference proteome</keyword>
<dbReference type="CDD" id="cd09873">
    <property type="entry name" value="PIN_Pae0151-like"/>
    <property type="match status" value="1"/>
</dbReference>
<accession>A0A316U0X2</accession>
<dbReference type="Pfam" id="PF01850">
    <property type="entry name" value="PIN"/>
    <property type="match status" value="1"/>
</dbReference>
<dbReference type="InterPro" id="IPR029060">
    <property type="entry name" value="PIN-like_dom_sf"/>
</dbReference>
<dbReference type="PANTHER" id="PTHR35901:SF1">
    <property type="entry name" value="EXONUCLEASE VAPC9"/>
    <property type="match status" value="1"/>
</dbReference>
<organism evidence="3 4">
    <name type="scientific">Rhodohalobacter mucosus</name>
    <dbReference type="NCBI Taxonomy" id="2079485"/>
    <lineage>
        <taxon>Bacteria</taxon>
        <taxon>Pseudomonadati</taxon>
        <taxon>Balneolota</taxon>
        <taxon>Balneolia</taxon>
        <taxon>Balneolales</taxon>
        <taxon>Balneolaceae</taxon>
        <taxon>Rhodohalobacter</taxon>
    </lineage>
</organism>
<dbReference type="InterPro" id="IPR051619">
    <property type="entry name" value="TypeII_TA_RNase_PINc/VapC"/>
</dbReference>
<comment type="caution">
    <text evidence="3">The sequence shown here is derived from an EMBL/GenBank/DDBJ whole genome shotgun (WGS) entry which is preliminary data.</text>
</comment>